<evidence type="ECO:0000256" key="16">
    <source>
        <dbReference type="RuleBase" id="RU004516"/>
    </source>
</evidence>
<dbReference type="InterPro" id="IPR005785">
    <property type="entry name" value="B_amino_transI"/>
</dbReference>
<keyword evidence="11 17" id="KW-0100">Branched-chain amino acid biosynthesis</keyword>
<dbReference type="UniPathway" id="UPA00047">
    <property type="reaction ID" value="UER00058"/>
</dbReference>
<accession>A0A3D4VDG6</accession>
<comment type="catalytic activity">
    <reaction evidence="13 17">
        <text>L-isoleucine + 2-oxoglutarate = (S)-3-methyl-2-oxopentanoate + L-glutamate</text>
        <dbReference type="Rhea" id="RHEA:24801"/>
        <dbReference type="ChEBI" id="CHEBI:16810"/>
        <dbReference type="ChEBI" id="CHEBI:29985"/>
        <dbReference type="ChEBI" id="CHEBI:35146"/>
        <dbReference type="ChEBI" id="CHEBI:58045"/>
        <dbReference type="EC" id="2.6.1.42"/>
    </reaction>
</comment>
<evidence type="ECO:0000256" key="10">
    <source>
        <dbReference type="ARBA" id="ARBA00022898"/>
    </source>
</evidence>
<dbReference type="EC" id="2.6.1.42" evidence="17"/>
<evidence type="ECO:0000256" key="13">
    <source>
        <dbReference type="ARBA" id="ARBA00048798"/>
    </source>
</evidence>
<dbReference type="Gene3D" id="3.30.470.10">
    <property type="match status" value="1"/>
</dbReference>
<evidence type="ECO:0000256" key="9">
    <source>
        <dbReference type="ARBA" id="ARBA00022679"/>
    </source>
</evidence>
<dbReference type="Proteomes" id="UP000264071">
    <property type="component" value="Unassembled WGS sequence"/>
</dbReference>
<evidence type="ECO:0000313" key="19">
    <source>
        <dbReference type="Proteomes" id="UP000264071"/>
    </source>
</evidence>
<name>A0A3D4VDG6_9BACT</name>
<evidence type="ECO:0000256" key="3">
    <source>
        <dbReference type="ARBA" id="ARBA00004824"/>
    </source>
</evidence>
<evidence type="ECO:0000256" key="15">
    <source>
        <dbReference type="RuleBase" id="RU004106"/>
    </source>
</evidence>
<evidence type="ECO:0000256" key="2">
    <source>
        <dbReference type="ARBA" id="ARBA00003109"/>
    </source>
</evidence>
<protein>
    <recommendedName>
        <fullName evidence="17">Branched-chain-amino-acid aminotransferase</fullName>
        <shortName evidence="17">BCAT</shortName>
        <ecNumber evidence="17">2.6.1.42</ecNumber>
    </recommendedName>
</protein>
<evidence type="ECO:0000256" key="12">
    <source>
        <dbReference type="ARBA" id="ARBA00048212"/>
    </source>
</evidence>
<evidence type="ECO:0000256" key="1">
    <source>
        <dbReference type="ARBA" id="ARBA00001933"/>
    </source>
</evidence>
<gene>
    <name evidence="17" type="primary">ilvE</name>
    <name evidence="18" type="ORF">DGD08_18135</name>
</gene>
<dbReference type="SUPFAM" id="SSF56752">
    <property type="entry name" value="D-aminoacid aminotransferase-like PLP-dependent enzymes"/>
    <property type="match status" value="1"/>
</dbReference>
<dbReference type="CDD" id="cd01557">
    <property type="entry name" value="BCAT_beta_family"/>
    <property type="match status" value="1"/>
</dbReference>
<dbReference type="InterPro" id="IPR033939">
    <property type="entry name" value="BCAT_family"/>
</dbReference>
<dbReference type="PANTHER" id="PTHR42743:SF11">
    <property type="entry name" value="AMINODEOXYCHORISMATE LYASE"/>
    <property type="match status" value="1"/>
</dbReference>
<dbReference type="GO" id="GO:0052656">
    <property type="term" value="F:L-isoleucine-2-oxoglutarate transaminase activity"/>
    <property type="evidence" value="ECO:0007669"/>
    <property type="project" value="RHEA"/>
</dbReference>
<dbReference type="GO" id="GO:0009098">
    <property type="term" value="P:L-leucine biosynthetic process"/>
    <property type="evidence" value="ECO:0007669"/>
    <property type="project" value="UniProtKB-UniPathway"/>
</dbReference>
<dbReference type="Gene3D" id="3.20.10.10">
    <property type="entry name" value="D-amino Acid Aminotransferase, subunit A, domain 2"/>
    <property type="match status" value="1"/>
</dbReference>
<dbReference type="GO" id="GO:0009097">
    <property type="term" value="P:isoleucine biosynthetic process"/>
    <property type="evidence" value="ECO:0007669"/>
    <property type="project" value="UniProtKB-UniPathway"/>
</dbReference>
<dbReference type="OMA" id="LTEVFAC"/>
<evidence type="ECO:0000256" key="17">
    <source>
        <dbReference type="RuleBase" id="RU364094"/>
    </source>
</evidence>
<evidence type="ECO:0000256" key="14">
    <source>
        <dbReference type="ARBA" id="ARBA00049229"/>
    </source>
</evidence>
<dbReference type="Pfam" id="PF01063">
    <property type="entry name" value="Aminotran_4"/>
    <property type="match status" value="1"/>
</dbReference>
<dbReference type="InterPro" id="IPR050571">
    <property type="entry name" value="Class-IV_PLP-Dep_Aminotrnsfr"/>
</dbReference>
<dbReference type="GO" id="GO:0009099">
    <property type="term" value="P:L-valine biosynthetic process"/>
    <property type="evidence" value="ECO:0007669"/>
    <property type="project" value="UniProtKB-UniPathway"/>
</dbReference>
<keyword evidence="10 16" id="KW-0663">Pyridoxal phosphate</keyword>
<evidence type="ECO:0000256" key="5">
    <source>
        <dbReference type="ARBA" id="ARBA00005072"/>
    </source>
</evidence>
<dbReference type="InterPro" id="IPR001544">
    <property type="entry name" value="Aminotrans_IV"/>
</dbReference>
<reference evidence="18 19" key="1">
    <citation type="journal article" date="2018" name="Nat. Biotechnol.">
        <title>A standardized bacterial taxonomy based on genome phylogeny substantially revises the tree of life.</title>
        <authorList>
            <person name="Parks D.H."/>
            <person name="Chuvochina M."/>
            <person name="Waite D.W."/>
            <person name="Rinke C."/>
            <person name="Skarshewski A."/>
            <person name="Chaumeil P.A."/>
            <person name="Hugenholtz P."/>
        </authorList>
    </citation>
    <scope>NUCLEOTIDE SEQUENCE [LARGE SCALE GENOMIC DNA]</scope>
    <source>
        <strain evidence="18">UBA8844</strain>
    </source>
</reference>
<dbReference type="NCBIfam" id="NF005146">
    <property type="entry name" value="PRK06606.1"/>
    <property type="match status" value="1"/>
</dbReference>
<dbReference type="UniPathway" id="UPA00048">
    <property type="reaction ID" value="UER00073"/>
</dbReference>
<dbReference type="UniPathway" id="UPA00049">
    <property type="reaction ID" value="UER00062"/>
</dbReference>
<keyword evidence="9 17" id="KW-0808">Transferase</keyword>
<comment type="catalytic activity">
    <reaction evidence="12 17">
        <text>L-valine + 2-oxoglutarate = 3-methyl-2-oxobutanoate + L-glutamate</text>
        <dbReference type="Rhea" id="RHEA:24813"/>
        <dbReference type="ChEBI" id="CHEBI:11851"/>
        <dbReference type="ChEBI" id="CHEBI:16810"/>
        <dbReference type="ChEBI" id="CHEBI:29985"/>
        <dbReference type="ChEBI" id="CHEBI:57762"/>
        <dbReference type="EC" id="2.6.1.42"/>
    </reaction>
</comment>
<dbReference type="InterPro" id="IPR036038">
    <property type="entry name" value="Aminotransferase-like"/>
</dbReference>
<comment type="pathway">
    <text evidence="5 17">Amino-acid biosynthesis; L-leucine biosynthesis; L-leucine from 3-methyl-2-oxobutanoate: step 4/4.</text>
</comment>
<dbReference type="InterPro" id="IPR043131">
    <property type="entry name" value="BCAT-like_N"/>
</dbReference>
<comment type="pathway">
    <text evidence="3 17">Amino-acid biosynthesis; L-isoleucine biosynthesis; L-isoleucine from 2-oxobutanoate: step 4/4.</text>
</comment>
<keyword evidence="8 17" id="KW-0028">Amino-acid biosynthesis</keyword>
<dbReference type="EMBL" id="DPIY01000012">
    <property type="protein sequence ID" value="HCT59125.1"/>
    <property type="molecule type" value="Genomic_DNA"/>
</dbReference>
<dbReference type="PROSITE" id="PS00770">
    <property type="entry name" value="AA_TRANSFER_CLASS_4"/>
    <property type="match status" value="1"/>
</dbReference>
<evidence type="ECO:0000256" key="4">
    <source>
        <dbReference type="ARBA" id="ARBA00004931"/>
    </source>
</evidence>
<evidence type="ECO:0000256" key="11">
    <source>
        <dbReference type="ARBA" id="ARBA00023304"/>
    </source>
</evidence>
<dbReference type="InterPro" id="IPR018300">
    <property type="entry name" value="Aminotrans_IV_CS"/>
</dbReference>
<keyword evidence="7 17" id="KW-0032">Aminotransferase</keyword>
<evidence type="ECO:0000256" key="7">
    <source>
        <dbReference type="ARBA" id="ARBA00022576"/>
    </source>
</evidence>
<sequence>MSRISETQWIWRDGQFVPWADATIHVLSHSVQFGSSAFEGVRCYNTPKGPAIFRLREHLERLLHSCKIYRMDVKYTIDELIAASRELVVRNNVESCYIRPMVVRGYGTAGMVPIGSPIEVYLPCWPWGAYLGDEALDAGVDACVSSWQRVQPNTIPAMAKIAGNYLSGQLIKMEALANGYAEGIALSPSGMVGEGSGQNVFVVSNGTLLTGPLDGSILGGITRASIIQIAQDLGIPTKEFHIPREMLYMADEVFFTGTAAELTPVRSIDKIQIGAGKVGPITKQLQQQYLGIAKGTVEDRHGWLTHCK</sequence>
<comment type="similarity">
    <text evidence="6 15">Belongs to the class-IV pyridoxal-phosphate-dependent aminotransferase family.</text>
</comment>
<organism evidence="18 19">
    <name type="scientific">Gemmatimonas aurantiaca</name>
    <dbReference type="NCBI Taxonomy" id="173480"/>
    <lineage>
        <taxon>Bacteria</taxon>
        <taxon>Pseudomonadati</taxon>
        <taxon>Gemmatimonadota</taxon>
        <taxon>Gemmatimonadia</taxon>
        <taxon>Gemmatimonadales</taxon>
        <taxon>Gemmatimonadaceae</taxon>
        <taxon>Gemmatimonas</taxon>
    </lineage>
</organism>
<comment type="function">
    <text evidence="2 17">Acts on leucine, isoleucine and valine.</text>
</comment>
<comment type="pathway">
    <text evidence="4 17">Amino-acid biosynthesis; L-valine biosynthesis; L-valine from pyruvate: step 4/4.</text>
</comment>
<dbReference type="NCBIfam" id="TIGR01122">
    <property type="entry name" value="ilvE_I"/>
    <property type="match status" value="1"/>
</dbReference>
<dbReference type="AlphaFoldDB" id="A0A3D4VDG6"/>
<evidence type="ECO:0000256" key="8">
    <source>
        <dbReference type="ARBA" id="ARBA00022605"/>
    </source>
</evidence>
<comment type="catalytic activity">
    <reaction evidence="14 17">
        <text>L-leucine + 2-oxoglutarate = 4-methyl-2-oxopentanoate + L-glutamate</text>
        <dbReference type="Rhea" id="RHEA:18321"/>
        <dbReference type="ChEBI" id="CHEBI:16810"/>
        <dbReference type="ChEBI" id="CHEBI:17865"/>
        <dbReference type="ChEBI" id="CHEBI:29985"/>
        <dbReference type="ChEBI" id="CHEBI:57427"/>
        <dbReference type="EC" id="2.6.1.42"/>
    </reaction>
</comment>
<dbReference type="GO" id="GO:0052655">
    <property type="term" value="F:L-valine-2-oxoglutarate transaminase activity"/>
    <property type="evidence" value="ECO:0007669"/>
    <property type="project" value="RHEA"/>
</dbReference>
<dbReference type="GO" id="GO:0052654">
    <property type="term" value="F:L-leucine-2-oxoglutarate transaminase activity"/>
    <property type="evidence" value="ECO:0007669"/>
    <property type="project" value="RHEA"/>
</dbReference>
<evidence type="ECO:0000313" key="18">
    <source>
        <dbReference type="EMBL" id="HCT59125.1"/>
    </source>
</evidence>
<dbReference type="FunFam" id="3.20.10.10:FF:000002">
    <property type="entry name" value="D-alanine aminotransferase"/>
    <property type="match status" value="1"/>
</dbReference>
<proteinExistence type="inferred from homology"/>
<comment type="caution">
    <text evidence="18">The sequence shown here is derived from an EMBL/GenBank/DDBJ whole genome shotgun (WGS) entry which is preliminary data.</text>
</comment>
<dbReference type="InterPro" id="IPR043132">
    <property type="entry name" value="BCAT-like_C"/>
</dbReference>
<evidence type="ECO:0000256" key="6">
    <source>
        <dbReference type="ARBA" id="ARBA00009320"/>
    </source>
</evidence>
<dbReference type="PANTHER" id="PTHR42743">
    <property type="entry name" value="AMINO-ACID AMINOTRANSFERASE"/>
    <property type="match status" value="1"/>
</dbReference>
<dbReference type="GO" id="GO:0005829">
    <property type="term" value="C:cytosol"/>
    <property type="evidence" value="ECO:0007669"/>
    <property type="project" value="TreeGrafter"/>
</dbReference>
<comment type="cofactor">
    <cofactor evidence="1 16">
        <name>pyridoxal 5'-phosphate</name>
        <dbReference type="ChEBI" id="CHEBI:597326"/>
    </cofactor>
</comment>